<dbReference type="SUPFAM" id="SSF52540">
    <property type="entry name" value="P-loop containing nucleoside triphosphate hydrolases"/>
    <property type="match status" value="1"/>
</dbReference>
<evidence type="ECO:0000313" key="2">
    <source>
        <dbReference type="Proteomes" id="UP000273516"/>
    </source>
</evidence>
<dbReference type="Gene3D" id="3.40.50.300">
    <property type="entry name" value="P-loop containing nucleotide triphosphate hydrolases"/>
    <property type="match status" value="1"/>
</dbReference>
<dbReference type="EMBL" id="QOKZ01000004">
    <property type="protein sequence ID" value="RMC34970.1"/>
    <property type="molecule type" value="Genomic_DNA"/>
</dbReference>
<organism evidence="1 2">
    <name type="scientific">Paracoccus alkanivorans</name>
    <dbReference type="NCBI Taxonomy" id="2116655"/>
    <lineage>
        <taxon>Bacteria</taxon>
        <taxon>Pseudomonadati</taxon>
        <taxon>Pseudomonadota</taxon>
        <taxon>Alphaproteobacteria</taxon>
        <taxon>Rhodobacterales</taxon>
        <taxon>Paracoccaceae</taxon>
        <taxon>Paracoccus</taxon>
    </lineage>
</organism>
<reference evidence="1 2" key="1">
    <citation type="submission" date="2018-07" db="EMBL/GenBank/DDBJ databases">
        <authorList>
            <person name="Zhang Y."/>
            <person name="Wang L."/>
            <person name="Ma S."/>
        </authorList>
    </citation>
    <scope>NUCLEOTIDE SEQUENCE [LARGE SCALE GENOMIC DNA]</scope>
    <source>
        <strain evidence="1 2">4-2</strain>
    </source>
</reference>
<accession>A0A3M0MH42</accession>
<gene>
    <name evidence="1" type="ORF">C9E81_12860</name>
</gene>
<dbReference type="InterPro" id="IPR027417">
    <property type="entry name" value="P-loop_NTPase"/>
</dbReference>
<evidence type="ECO:0000313" key="1">
    <source>
        <dbReference type="EMBL" id="RMC34970.1"/>
    </source>
</evidence>
<protein>
    <recommendedName>
        <fullName evidence="3">Sulfotransferase family protein</fullName>
    </recommendedName>
</protein>
<evidence type="ECO:0008006" key="3">
    <source>
        <dbReference type="Google" id="ProtNLM"/>
    </source>
</evidence>
<dbReference type="Proteomes" id="UP000273516">
    <property type="component" value="Unassembled WGS sequence"/>
</dbReference>
<sequence>MNESKPKRESAIIVKNRPLTNGPRTYIVFGVMRGGTTMVAGVMRALGLFLGNNVDENNQEFTEFNSSDLDQKRKIITANNEAHEVWGWKDPNAADYVDRVWPELRNPHFICVFRDSVANGQGLNRWHPFGQIQAMQESLLRQQKNLNLLALRNVPSILISYEKAERHKGLFLEEFSSLLGIAPDHSKFNFEGFMQASSYKRIEDFRL</sequence>
<dbReference type="AlphaFoldDB" id="A0A3M0MH42"/>
<comment type="caution">
    <text evidence="1">The sequence shown here is derived from an EMBL/GenBank/DDBJ whole genome shotgun (WGS) entry which is preliminary data.</text>
</comment>
<name>A0A3M0MH42_9RHOB</name>
<keyword evidence="2" id="KW-1185">Reference proteome</keyword>
<proteinExistence type="predicted"/>
<dbReference type="OrthoDB" id="8100534at2"/>
<dbReference type="RefSeq" id="WP_122112747.1">
    <property type="nucleotide sequence ID" value="NZ_QOKZ01000004.1"/>
</dbReference>